<protein>
    <submittedName>
        <fullName evidence="6">Partial</fullName>
    </submittedName>
</protein>
<organism evidence="6 7">
    <name type="scientific">Paramuricea clavata</name>
    <name type="common">Red gorgonian</name>
    <name type="synonym">Violescent sea-whip</name>
    <dbReference type="NCBI Taxonomy" id="317549"/>
    <lineage>
        <taxon>Eukaryota</taxon>
        <taxon>Metazoa</taxon>
        <taxon>Cnidaria</taxon>
        <taxon>Anthozoa</taxon>
        <taxon>Octocorallia</taxon>
        <taxon>Malacalcyonacea</taxon>
        <taxon>Plexauridae</taxon>
        <taxon>Paramuricea</taxon>
    </lineage>
</organism>
<evidence type="ECO:0000256" key="2">
    <source>
        <dbReference type="ARBA" id="ARBA00022741"/>
    </source>
</evidence>
<evidence type="ECO:0000313" key="6">
    <source>
        <dbReference type="EMBL" id="CAB4008925.1"/>
    </source>
</evidence>
<feature type="non-terminal residue" evidence="6">
    <location>
        <position position="1"/>
    </location>
</feature>
<keyword evidence="4" id="KW-0067">ATP-binding</keyword>
<name>A0A6S7HS40_PARCT</name>
<dbReference type="SMART" id="SM00219">
    <property type="entry name" value="TyrKc"/>
    <property type="match status" value="1"/>
</dbReference>
<dbReference type="PROSITE" id="PS50011">
    <property type="entry name" value="PROTEIN_KINASE_DOM"/>
    <property type="match status" value="1"/>
</dbReference>
<dbReference type="GO" id="GO:0043235">
    <property type="term" value="C:receptor complex"/>
    <property type="evidence" value="ECO:0007669"/>
    <property type="project" value="TreeGrafter"/>
</dbReference>
<keyword evidence="3" id="KW-0418">Kinase</keyword>
<dbReference type="FunFam" id="1.10.510.10:FF:000554">
    <property type="entry name" value="Predicted protein"/>
    <property type="match status" value="1"/>
</dbReference>
<evidence type="ECO:0000256" key="4">
    <source>
        <dbReference type="ARBA" id="ARBA00022840"/>
    </source>
</evidence>
<gene>
    <name evidence="6" type="ORF">PACLA_8A011622</name>
</gene>
<dbReference type="Pfam" id="PF07714">
    <property type="entry name" value="PK_Tyr_Ser-Thr"/>
    <property type="match status" value="1"/>
</dbReference>
<dbReference type="GO" id="GO:0007169">
    <property type="term" value="P:cell surface receptor protein tyrosine kinase signaling pathway"/>
    <property type="evidence" value="ECO:0007669"/>
    <property type="project" value="TreeGrafter"/>
</dbReference>
<feature type="non-terminal residue" evidence="6">
    <location>
        <position position="207"/>
    </location>
</feature>
<dbReference type="CDD" id="cd00192">
    <property type="entry name" value="PTKc"/>
    <property type="match status" value="1"/>
</dbReference>
<dbReference type="GO" id="GO:0004714">
    <property type="term" value="F:transmembrane receptor protein tyrosine kinase activity"/>
    <property type="evidence" value="ECO:0007669"/>
    <property type="project" value="TreeGrafter"/>
</dbReference>
<accession>A0A6S7HS40</accession>
<dbReference type="InterPro" id="IPR001245">
    <property type="entry name" value="Ser-Thr/Tyr_kinase_cat_dom"/>
</dbReference>
<proteinExistence type="predicted"/>
<dbReference type="AlphaFoldDB" id="A0A6S7HS40"/>
<dbReference type="Gene3D" id="1.10.510.10">
    <property type="entry name" value="Transferase(Phosphotransferase) domain 1"/>
    <property type="match status" value="1"/>
</dbReference>
<dbReference type="GO" id="GO:0005886">
    <property type="term" value="C:plasma membrane"/>
    <property type="evidence" value="ECO:0007669"/>
    <property type="project" value="TreeGrafter"/>
</dbReference>
<keyword evidence="5" id="KW-0829">Tyrosine-protein kinase</keyword>
<comment type="caution">
    <text evidence="6">The sequence shown here is derived from an EMBL/GenBank/DDBJ whole genome shotgun (WGS) entry which is preliminary data.</text>
</comment>
<evidence type="ECO:0000256" key="1">
    <source>
        <dbReference type="ARBA" id="ARBA00022679"/>
    </source>
</evidence>
<evidence type="ECO:0000256" key="3">
    <source>
        <dbReference type="ARBA" id="ARBA00022777"/>
    </source>
</evidence>
<dbReference type="SUPFAM" id="SSF56112">
    <property type="entry name" value="Protein kinase-like (PK-like)"/>
    <property type="match status" value="1"/>
</dbReference>
<dbReference type="InterPro" id="IPR050122">
    <property type="entry name" value="RTK"/>
</dbReference>
<keyword evidence="1" id="KW-0808">Transferase</keyword>
<sequence>CIHRDLAARNVLVGKNFVPKIADFGLARNVYKNDVYLKKKSGLVPVKWMSIEALRDRIFSEKSDVWSFGVLLWEIFTLGGSPYPGIHSVDVYEYLCSGNRMKSPVYCPNEIYDLMMTCWNADPCQRPGFKAERALFTEMVRSGATLCNREIDPYTFSYLSTLPLTTPAPEVEPRAYVNNIRDFNNITNVLSTHKDTRSSGTAIESGA</sequence>
<keyword evidence="2" id="KW-0547">Nucleotide-binding</keyword>
<dbReference type="PANTHER" id="PTHR24416:SF600">
    <property type="entry name" value="PDGF- AND VEGF-RECEPTOR RELATED, ISOFORM J"/>
    <property type="match status" value="1"/>
</dbReference>
<keyword evidence="7" id="KW-1185">Reference proteome</keyword>
<dbReference type="Proteomes" id="UP001152795">
    <property type="component" value="Unassembled WGS sequence"/>
</dbReference>
<dbReference type="PANTHER" id="PTHR24416">
    <property type="entry name" value="TYROSINE-PROTEIN KINASE RECEPTOR"/>
    <property type="match status" value="1"/>
</dbReference>
<dbReference type="InterPro" id="IPR020635">
    <property type="entry name" value="Tyr_kinase_cat_dom"/>
</dbReference>
<dbReference type="InterPro" id="IPR000719">
    <property type="entry name" value="Prot_kinase_dom"/>
</dbReference>
<dbReference type="PRINTS" id="PR00109">
    <property type="entry name" value="TYRKINASE"/>
</dbReference>
<evidence type="ECO:0000313" key="7">
    <source>
        <dbReference type="Proteomes" id="UP001152795"/>
    </source>
</evidence>
<dbReference type="GO" id="GO:0005524">
    <property type="term" value="F:ATP binding"/>
    <property type="evidence" value="ECO:0007669"/>
    <property type="project" value="UniProtKB-KW"/>
</dbReference>
<dbReference type="EMBL" id="CACRXK020006274">
    <property type="protein sequence ID" value="CAB4008925.1"/>
    <property type="molecule type" value="Genomic_DNA"/>
</dbReference>
<evidence type="ECO:0000256" key="5">
    <source>
        <dbReference type="ARBA" id="ARBA00023137"/>
    </source>
</evidence>
<dbReference type="InterPro" id="IPR011009">
    <property type="entry name" value="Kinase-like_dom_sf"/>
</dbReference>
<dbReference type="OrthoDB" id="5966694at2759"/>
<reference evidence="6" key="1">
    <citation type="submission" date="2020-04" db="EMBL/GenBank/DDBJ databases">
        <authorList>
            <person name="Alioto T."/>
            <person name="Alioto T."/>
            <person name="Gomez Garrido J."/>
        </authorList>
    </citation>
    <scope>NUCLEOTIDE SEQUENCE</scope>
    <source>
        <strain evidence="6">A484AB</strain>
    </source>
</reference>